<keyword evidence="12" id="KW-0408">Iron</keyword>
<dbReference type="InterPro" id="IPR029589">
    <property type="entry name" value="TPO"/>
</dbReference>
<dbReference type="EMBL" id="CAAE01012030">
    <property type="protein sequence ID" value="CAF94278.1"/>
    <property type="molecule type" value="Genomic_DNA"/>
</dbReference>
<evidence type="ECO:0000256" key="12">
    <source>
        <dbReference type="PIRSR" id="PIRSR619791-2"/>
    </source>
</evidence>
<protein>
    <submittedName>
        <fullName evidence="16">(spotted green pufferfish) hypothetical protein</fullName>
    </submittedName>
</protein>
<comment type="caution">
    <text evidence="16">The sequence shown here is derived from an EMBL/GenBank/DDBJ whole genome shotgun (WGS) entry which is preliminary data.</text>
</comment>
<evidence type="ECO:0000313" key="16">
    <source>
        <dbReference type="EMBL" id="CAF94278.1"/>
    </source>
</evidence>
<comment type="caution">
    <text evidence="13">Lacks conserved residue(s) required for the propagation of feature annotation.</text>
</comment>
<keyword evidence="2" id="KW-0245">EGF-like domain</keyword>
<dbReference type="InterPro" id="IPR037120">
    <property type="entry name" value="Haem_peroxidase_sf_animal"/>
</dbReference>
<gene>
    <name evidence="16" type="ORF">GSTENG00010284001</name>
</gene>
<dbReference type="GO" id="GO:0005615">
    <property type="term" value="C:extracellular space"/>
    <property type="evidence" value="ECO:0007669"/>
    <property type="project" value="TreeGrafter"/>
</dbReference>
<reference evidence="16" key="1">
    <citation type="journal article" date="2004" name="Nature">
        <title>Genome duplication in the teleost fish Tetraodon nigroviridis reveals the early vertebrate proto-karyotype.</title>
        <authorList>
            <person name="Jaillon O."/>
            <person name="Aury J.-M."/>
            <person name="Brunet F."/>
            <person name="Petit J.-L."/>
            <person name="Stange-Thomann N."/>
            <person name="Mauceli E."/>
            <person name="Bouneau L."/>
            <person name="Fischer C."/>
            <person name="Ozouf-Costaz C."/>
            <person name="Bernot A."/>
            <person name="Nicaud S."/>
            <person name="Jaffe D."/>
            <person name="Fisher S."/>
            <person name="Lutfalla G."/>
            <person name="Dossat C."/>
            <person name="Segurens B."/>
            <person name="Dasilva C."/>
            <person name="Salanoubat M."/>
            <person name="Levy M."/>
            <person name="Boudet N."/>
            <person name="Castellano S."/>
            <person name="Anthouard V."/>
            <person name="Jubin C."/>
            <person name="Castelli V."/>
            <person name="Katinka M."/>
            <person name="Vacherie B."/>
            <person name="Biemont C."/>
            <person name="Skalli Z."/>
            <person name="Cattolico L."/>
            <person name="Poulain J."/>
            <person name="De Berardinis V."/>
            <person name="Cruaud C."/>
            <person name="Duprat S."/>
            <person name="Brottier P."/>
            <person name="Coutanceau J.-P."/>
            <person name="Gouzy J."/>
            <person name="Parra G."/>
            <person name="Lardier G."/>
            <person name="Chapple C."/>
            <person name="McKernan K.J."/>
            <person name="McEwan P."/>
            <person name="Bosak S."/>
            <person name="Kellis M."/>
            <person name="Volff J.-N."/>
            <person name="Guigo R."/>
            <person name="Zody M.C."/>
            <person name="Mesirov J."/>
            <person name="Lindblad-Toh K."/>
            <person name="Birren B."/>
            <person name="Nusbaum C."/>
            <person name="Kahn D."/>
            <person name="Robinson-Rechavi M."/>
            <person name="Laudet V."/>
            <person name="Schachter V."/>
            <person name="Quetier F."/>
            <person name="Saurin W."/>
            <person name="Scarpelli C."/>
            <person name="Wincker P."/>
            <person name="Lander E.S."/>
            <person name="Weissenbach J."/>
            <person name="Roest Crollius H."/>
        </authorList>
    </citation>
    <scope>NUCLEOTIDE SEQUENCE [LARGE SCALE GENOMIC DNA]</scope>
</reference>
<keyword evidence="3 13" id="KW-0768">Sushi</keyword>
<keyword evidence="7" id="KW-0106">Calcium</keyword>
<keyword evidence="9" id="KW-0472">Membrane</keyword>
<name>Q4SYK4_TETNG</name>
<keyword evidence="8" id="KW-1133">Transmembrane helix</keyword>
<dbReference type="Gene3D" id="1.10.640.10">
    <property type="entry name" value="Haem peroxidase domain superfamily, animal type"/>
    <property type="match status" value="2"/>
</dbReference>
<keyword evidence="12" id="KW-0349">Heme</keyword>
<dbReference type="InterPro" id="IPR010255">
    <property type="entry name" value="Haem_peroxidase_sf"/>
</dbReference>
<evidence type="ECO:0000256" key="3">
    <source>
        <dbReference type="ARBA" id="ARBA00022659"/>
    </source>
</evidence>
<dbReference type="OrthoDB" id="823504at2759"/>
<evidence type="ECO:0000256" key="1">
    <source>
        <dbReference type="ARBA" id="ARBA00004479"/>
    </source>
</evidence>
<reference evidence="16" key="2">
    <citation type="submission" date="2004-02" db="EMBL/GenBank/DDBJ databases">
        <authorList>
            <consortium name="Genoscope"/>
            <consortium name="Whitehead Institute Centre for Genome Research"/>
        </authorList>
    </citation>
    <scope>NUCLEOTIDE SEQUENCE</scope>
</reference>
<dbReference type="AlphaFoldDB" id="Q4SYK4"/>
<dbReference type="SUPFAM" id="SSF48113">
    <property type="entry name" value="Heme-dependent peroxidases"/>
    <property type="match status" value="1"/>
</dbReference>
<feature type="region of interest" description="Disordered" evidence="14">
    <location>
        <begin position="762"/>
        <end position="789"/>
    </location>
</feature>
<dbReference type="PANTHER" id="PTHR11475:SF60">
    <property type="entry name" value="THYROID PEROXIDASE"/>
    <property type="match status" value="1"/>
</dbReference>
<dbReference type="GO" id="GO:0006979">
    <property type="term" value="P:response to oxidative stress"/>
    <property type="evidence" value="ECO:0007669"/>
    <property type="project" value="InterPro"/>
</dbReference>
<dbReference type="GO" id="GO:0046872">
    <property type="term" value="F:metal ion binding"/>
    <property type="evidence" value="ECO:0007669"/>
    <property type="project" value="UniProtKB-KW"/>
</dbReference>
<dbReference type="PROSITE" id="PS50923">
    <property type="entry name" value="SUSHI"/>
    <property type="match status" value="1"/>
</dbReference>
<dbReference type="GO" id="GO:0006590">
    <property type="term" value="P:thyroid hormone generation"/>
    <property type="evidence" value="ECO:0007669"/>
    <property type="project" value="InterPro"/>
</dbReference>
<organism evidence="16">
    <name type="scientific">Tetraodon nigroviridis</name>
    <name type="common">Spotted green pufferfish</name>
    <name type="synonym">Chelonodon nigroviridis</name>
    <dbReference type="NCBI Taxonomy" id="99883"/>
    <lineage>
        <taxon>Eukaryota</taxon>
        <taxon>Metazoa</taxon>
        <taxon>Chordata</taxon>
        <taxon>Craniata</taxon>
        <taxon>Vertebrata</taxon>
        <taxon>Euteleostomi</taxon>
        <taxon>Actinopterygii</taxon>
        <taxon>Neopterygii</taxon>
        <taxon>Teleostei</taxon>
        <taxon>Neoteleostei</taxon>
        <taxon>Acanthomorphata</taxon>
        <taxon>Eupercaria</taxon>
        <taxon>Tetraodontiformes</taxon>
        <taxon>Tetradontoidea</taxon>
        <taxon>Tetraodontidae</taxon>
        <taxon>Tetraodon</taxon>
    </lineage>
</organism>
<feature type="binding site" description="axial binding residue" evidence="12">
    <location>
        <position position="443"/>
    </location>
    <ligand>
        <name>heme b</name>
        <dbReference type="ChEBI" id="CHEBI:60344"/>
    </ligand>
    <ligandPart>
        <name>Fe</name>
        <dbReference type="ChEBI" id="CHEBI:18248"/>
    </ligandPart>
</feature>
<evidence type="ECO:0000256" key="9">
    <source>
        <dbReference type="ARBA" id="ARBA00023136"/>
    </source>
</evidence>
<dbReference type="CDD" id="cd09825">
    <property type="entry name" value="thyroid_peroxidase"/>
    <property type="match status" value="1"/>
</dbReference>
<dbReference type="InterPro" id="IPR000436">
    <property type="entry name" value="Sushi_SCR_CCP_dom"/>
</dbReference>
<feature type="compositionally biased region" description="Polar residues" evidence="14">
    <location>
        <begin position="771"/>
        <end position="789"/>
    </location>
</feature>
<dbReference type="GO" id="GO:0004447">
    <property type="term" value="F:iodide peroxidase activity"/>
    <property type="evidence" value="ECO:0007669"/>
    <property type="project" value="InterPro"/>
</dbReference>
<dbReference type="PANTHER" id="PTHR11475">
    <property type="entry name" value="OXIDASE/PEROXIDASE"/>
    <property type="match status" value="1"/>
</dbReference>
<comment type="subcellular location">
    <subcellularLocation>
        <location evidence="1">Membrane</location>
        <topology evidence="1">Single-pass type I membrane protein</topology>
    </subcellularLocation>
</comment>
<dbReference type="GO" id="GO:0020037">
    <property type="term" value="F:heme binding"/>
    <property type="evidence" value="ECO:0007669"/>
    <property type="project" value="InterPro"/>
</dbReference>
<evidence type="ECO:0000256" key="7">
    <source>
        <dbReference type="ARBA" id="ARBA00022837"/>
    </source>
</evidence>
<keyword evidence="11" id="KW-0325">Glycoprotein</keyword>
<evidence type="ECO:0000256" key="2">
    <source>
        <dbReference type="ARBA" id="ARBA00022536"/>
    </source>
</evidence>
<evidence type="ECO:0000256" key="5">
    <source>
        <dbReference type="ARBA" id="ARBA00022723"/>
    </source>
</evidence>
<dbReference type="PROSITE" id="PS50292">
    <property type="entry name" value="PEROXIDASE_3"/>
    <property type="match status" value="1"/>
</dbReference>
<sequence>LLSSTHVFPFRRQPEPETLRLSRAAEVFQATLQVLRSKVGQRHKRDVKTRALLQWDDVVLLAEWSGCSPAARPRKCDHSDPGKYRSISGVCNNRKNPLWGAANIPLVSWLPAEYEDGEREPKGWNRGRLYKGVPLPSVTQVSREILRSSSAPKPDVYSQMLAEWGQFVDHDIGFTPQSSSAAFPASVDCLATCENTHPCFPIETDSVHGCKPFFRSTAACFDTVWPDVERALQRQQMNAITSFMDASVVYGHTPGLESSLRDLAGLNGKLVVNSKFKDPKGRPYLPSVAKESSCLQSPEGERVECFLAGDGRVSEGLPLTSLHTLFLREHNRIAEALKCINDHWNPETIYQETRKIIGALIQNERSLLNCHGAVSSPNSITTDELHISEEIRDFQVITMRDYIPKIIGTESFQDHIGPYCGYNPSVNPSTANVFSTAAFRFGHATIPTVIRRLDKNFEEHELYPSLELHNTFFTPWRVVKEDANINSDTTAVNQAVKSSSFVSTGGIDPIIRGVIGSPAPMPSADKVMSKELTDRLMVLNVPQHMDLAALNLQRGRDHALPGYNAWREFCGLKRIQTLSDLIEVVGNCAVAEKIFNIYKHPDNIDVWLGGLVEKFLPGARTGPLFACLIGRQMKALRDGDRFWWEAEGVFSEHQRAALLNTSLSRIICDNTDIKELLPDAFVFREYPCGYTSCDHLPSVDLEAWKEEENQDLKCCGRPGMIENGDFILASTSGKLVAHYSCYHGFQLTGAAAIVCEGAQWSDQPPQCERAPSTSDCESSGDSQQNEAYS</sequence>
<dbReference type="KEGG" id="tng:GSTEN00010284G001"/>
<keyword evidence="10" id="KW-1015">Disulfide bond</keyword>
<dbReference type="GO" id="GO:0016020">
    <property type="term" value="C:membrane"/>
    <property type="evidence" value="ECO:0007669"/>
    <property type="project" value="UniProtKB-SubCell"/>
</dbReference>
<evidence type="ECO:0000256" key="11">
    <source>
        <dbReference type="ARBA" id="ARBA00023180"/>
    </source>
</evidence>
<dbReference type="SUPFAM" id="SSF57535">
    <property type="entry name" value="Complement control module/SCR domain"/>
    <property type="match status" value="1"/>
</dbReference>
<evidence type="ECO:0000256" key="6">
    <source>
        <dbReference type="ARBA" id="ARBA00022729"/>
    </source>
</evidence>
<dbReference type="InterPro" id="IPR035976">
    <property type="entry name" value="Sushi/SCR/CCP_sf"/>
</dbReference>
<dbReference type="InterPro" id="IPR019791">
    <property type="entry name" value="Haem_peroxidase_animal"/>
</dbReference>
<dbReference type="SMART" id="SM00032">
    <property type="entry name" value="CCP"/>
    <property type="match status" value="1"/>
</dbReference>
<evidence type="ECO:0000256" key="13">
    <source>
        <dbReference type="PROSITE-ProRule" id="PRU00302"/>
    </source>
</evidence>
<dbReference type="Pfam" id="PF00084">
    <property type="entry name" value="Sushi"/>
    <property type="match status" value="1"/>
</dbReference>
<keyword evidence="6" id="KW-0732">Signal</keyword>
<dbReference type="FunFam" id="1.10.640.10:FF:000010">
    <property type="entry name" value="Thyroid peroxidase"/>
    <property type="match status" value="1"/>
</dbReference>
<dbReference type="Pfam" id="PF03098">
    <property type="entry name" value="An_peroxidase"/>
    <property type="match status" value="2"/>
</dbReference>
<proteinExistence type="predicted"/>
<evidence type="ECO:0000259" key="15">
    <source>
        <dbReference type="PROSITE" id="PS50923"/>
    </source>
</evidence>
<dbReference type="CDD" id="cd00033">
    <property type="entry name" value="CCP"/>
    <property type="match status" value="1"/>
</dbReference>
<evidence type="ECO:0000256" key="8">
    <source>
        <dbReference type="ARBA" id="ARBA00022989"/>
    </source>
</evidence>
<evidence type="ECO:0000256" key="4">
    <source>
        <dbReference type="ARBA" id="ARBA00022692"/>
    </source>
</evidence>
<evidence type="ECO:0000256" key="10">
    <source>
        <dbReference type="ARBA" id="ARBA00023157"/>
    </source>
</evidence>
<dbReference type="PRINTS" id="PR00457">
    <property type="entry name" value="ANPEROXIDASE"/>
</dbReference>
<feature type="domain" description="Sushi" evidence="15">
    <location>
        <begin position="713"/>
        <end position="769"/>
    </location>
</feature>
<evidence type="ECO:0000256" key="14">
    <source>
        <dbReference type="SAM" id="MobiDB-lite"/>
    </source>
</evidence>
<keyword evidence="4" id="KW-0812">Transmembrane</keyword>
<accession>Q4SYK4</accession>
<keyword evidence="5 12" id="KW-0479">Metal-binding</keyword>
<feature type="non-terminal residue" evidence="16">
    <location>
        <position position="1"/>
    </location>
</feature>
<dbReference type="Gene3D" id="2.10.70.10">
    <property type="entry name" value="Complement Module, domain 1"/>
    <property type="match status" value="1"/>
</dbReference>